<evidence type="ECO:0000313" key="2">
    <source>
        <dbReference type="EMBL" id="QDV68279.1"/>
    </source>
</evidence>
<dbReference type="PANTHER" id="PTHR43640:SF1">
    <property type="entry name" value="THIOREDOXIN-DEPENDENT PEROXIREDOXIN"/>
    <property type="match status" value="1"/>
</dbReference>
<dbReference type="PROSITE" id="PS51352">
    <property type="entry name" value="THIOREDOXIN_2"/>
    <property type="match status" value="1"/>
</dbReference>
<dbReference type="EC" id="1.11.1.15" evidence="2"/>
<evidence type="ECO:0000259" key="1">
    <source>
        <dbReference type="PROSITE" id="PS51352"/>
    </source>
</evidence>
<evidence type="ECO:0000313" key="3">
    <source>
        <dbReference type="Proteomes" id="UP000315082"/>
    </source>
</evidence>
<dbReference type="SUPFAM" id="SSF52833">
    <property type="entry name" value="Thioredoxin-like"/>
    <property type="match status" value="1"/>
</dbReference>
<keyword evidence="3" id="KW-1185">Reference proteome</keyword>
<dbReference type="InterPro" id="IPR013766">
    <property type="entry name" value="Thioredoxin_domain"/>
</dbReference>
<dbReference type="KEGG" id="rcf:Poly24_19880"/>
<dbReference type="OrthoDB" id="9809746at2"/>
<feature type="domain" description="Thioredoxin" evidence="1">
    <location>
        <begin position="9"/>
        <end position="164"/>
    </location>
</feature>
<dbReference type="AlphaFoldDB" id="A0A518JRU3"/>
<dbReference type="Pfam" id="PF08534">
    <property type="entry name" value="Redoxin"/>
    <property type="match status" value="1"/>
</dbReference>
<sequence length="197" mass="21233">MVRTASTMLPLGTPAPSFSLPDTEGKLVSTSDFANSRALLVIFLCNHCPYVKHVAPELARLTAEYAAKGVATVGISSNDVENYPDDSPEKMIEEKAAQGYAFPYLYDADQSVAKAYRAACTPDFFVFDGQQKLAYRGQLDDSRPKSDIPLSGSDLRDALDAVLSSAAAPEPQKPSIGCNIKWKAGNEPDYFNSSGII</sequence>
<dbReference type="RefSeq" id="WP_145093875.1">
    <property type="nucleotide sequence ID" value="NZ_CP036348.1"/>
</dbReference>
<name>A0A518JRU3_9BACT</name>
<dbReference type="GO" id="GO:0004601">
    <property type="term" value="F:peroxidase activity"/>
    <property type="evidence" value="ECO:0007669"/>
    <property type="project" value="UniProtKB-KW"/>
</dbReference>
<keyword evidence="2" id="KW-0560">Oxidoreductase</keyword>
<dbReference type="CDD" id="cd02969">
    <property type="entry name" value="PRX_like1"/>
    <property type="match status" value="1"/>
</dbReference>
<protein>
    <submittedName>
        <fullName evidence="2">Peroxiredoxin</fullName>
        <ecNumber evidence="2">1.11.1.15</ecNumber>
    </submittedName>
</protein>
<dbReference type="InterPro" id="IPR047262">
    <property type="entry name" value="PRX-like1"/>
</dbReference>
<dbReference type="PANTHER" id="PTHR43640">
    <property type="entry name" value="OS07G0260300 PROTEIN"/>
    <property type="match status" value="1"/>
</dbReference>
<dbReference type="EMBL" id="CP036348">
    <property type="protein sequence ID" value="QDV68279.1"/>
    <property type="molecule type" value="Genomic_DNA"/>
</dbReference>
<keyword evidence="2" id="KW-0575">Peroxidase</keyword>
<proteinExistence type="predicted"/>
<gene>
    <name evidence="2" type="primary">bcp_3</name>
    <name evidence="2" type="ORF">Poly24_19880</name>
</gene>
<dbReference type="InterPro" id="IPR013740">
    <property type="entry name" value="Redoxin"/>
</dbReference>
<dbReference type="Gene3D" id="3.40.30.10">
    <property type="entry name" value="Glutaredoxin"/>
    <property type="match status" value="1"/>
</dbReference>
<dbReference type="Proteomes" id="UP000315082">
    <property type="component" value="Chromosome"/>
</dbReference>
<organism evidence="2 3">
    <name type="scientific">Rosistilla carotiformis</name>
    <dbReference type="NCBI Taxonomy" id="2528017"/>
    <lineage>
        <taxon>Bacteria</taxon>
        <taxon>Pseudomonadati</taxon>
        <taxon>Planctomycetota</taxon>
        <taxon>Planctomycetia</taxon>
        <taxon>Pirellulales</taxon>
        <taxon>Pirellulaceae</taxon>
        <taxon>Rosistilla</taxon>
    </lineage>
</organism>
<dbReference type="InterPro" id="IPR036249">
    <property type="entry name" value="Thioredoxin-like_sf"/>
</dbReference>
<reference evidence="2 3" key="1">
    <citation type="submission" date="2019-02" db="EMBL/GenBank/DDBJ databases">
        <title>Deep-cultivation of Planctomycetes and their phenomic and genomic characterization uncovers novel biology.</title>
        <authorList>
            <person name="Wiegand S."/>
            <person name="Jogler M."/>
            <person name="Boedeker C."/>
            <person name="Pinto D."/>
            <person name="Vollmers J."/>
            <person name="Rivas-Marin E."/>
            <person name="Kohn T."/>
            <person name="Peeters S.H."/>
            <person name="Heuer A."/>
            <person name="Rast P."/>
            <person name="Oberbeckmann S."/>
            <person name="Bunk B."/>
            <person name="Jeske O."/>
            <person name="Meyerdierks A."/>
            <person name="Storesund J.E."/>
            <person name="Kallscheuer N."/>
            <person name="Luecker S."/>
            <person name="Lage O.M."/>
            <person name="Pohl T."/>
            <person name="Merkel B.J."/>
            <person name="Hornburger P."/>
            <person name="Mueller R.-W."/>
            <person name="Bruemmer F."/>
            <person name="Labrenz M."/>
            <person name="Spormann A.M."/>
            <person name="Op den Camp H."/>
            <person name="Overmann J."/>
            <person name="Amann R."/>
            <person name="Jetten M.S.M."/>
            <person name="Mascher T."/>
            <person name="Medema M.H."/>
            <person name="Devos D.P."/>
            <person name="Kaster A.-K."/>
            <person name="Ovreas L."/>
            <person name="Rohde M."/>
            <person name="Galperin M.Y."/>
            <person name="Jogler C."/>
        </authorList>
    </citation>
    <scope>NUCLEOTIDE SEQUENCE [LARGE SCALE GENOMIC DNA]</scope>
    <source>
        <strain evidence="2 3">Poly24</strain>
    </source>
</reference>
<accession>A0A518JRU3</accession>